<protein>
    <submittedName>
        <fullName evidence="10">DUF4316 domain-containing protein</fullName>
    </submittedName>
</protein>
<evidence type="ECO:0000259" key="6">
    <source>
        <dbReference type="Pfam" id="PF18830"/>
    </source>
</evidence>
<feature type="compositionally biased region" description="Basic and acidic residues" evidence="1">
    <location>
        <begin position="1535"/>
        <end position="1554"/>
    </location>
</feature>
<feature type="compositionally biased region" description="Low complexity" evidence="1">
    <location>
        <begin position="781"/>
        <end position="796"/>
    </location>
</feature>
<evidence type="ECO:0000313" key="10">
    <source>
        <dbReference type="EMBL" id="MZH56191.1"/>
    </source>
</evidence>
<dbReference type="InterPro" id="IPR010359">
    <property type="entry name" value="IrrE_HExxH"/>
</dbReference>
<evidence type="ECO:0000256" key="1">
    <source>
        <dbReference type="SAM" id="MobiDB-lite"/>
    </source>
</evidence>
<gene>
    <name evidence="10" type="ORF">GT664_10575</name>
</gene>
<feature type="region of interest" description="Disordered" evidence="1">
    <location>
        <begin position="221"/>
        <end position="240"/>
    </location>
</feature>
<dbReference type="Pfam" id="PF18842">
    <property type="entry name" value="LPD26"/>
    <property type="match status" value="1"/>
</dbReference>
<dbReference type="Pfam" id="PF18830">
    <property type="entry name" value="LPD16"/>
    <property type="match status" value="1"/>
</dbReference>
<dbReference type="EMBL" id="WWTN01000016">
    <property type="protein sequence ID" value="MZH56191.1"/>
    <property type="molecule type" value="Genomic_DNA"/>
</dbReference>
<dbReference type="InterPro" id="IPR041045">
    <property type="entry name" value="LPD25"/>
</dbReference>
<dbReference type="RefSeq" id="WP_161129202.1">
    <property type="nucleotide sequence ID" value="NZ_WWTM01000014.1"/>
</dbReference>
<feature type="domain" description="YodL-like" evidence="4">
    <location>
        <begin position="1288"/>
        <end position="1388"/>
    </location>
</feature>
<dbReference type="Pfam" id="PF18840">
    <property type="entry name" value="LPD25"/>
    <property type="match status" value="1"/>
</dbReference>
<evidence type="ECO:0000313" key="11">
    <source>
        <dbReference type="Proteomes" id="UP000604383"/>
    </source>
</evidence>
<dbReference type="InterPro" id="IPR009899">
    <property type="entry name" value="ArdA"/>
</dbReference>
<reference evidence="10" key="1">
    <citation type="journal article" date="2019" name="Nat. Med.">
        <title>A library of human gut bacterial isolates paired with longitudinal multiomics data enables mechanistic microbiome research.</title>
        <authorList>
            <person name="Poyet M."/>
            <person name="Groussin M."/>
            <person name="Gibbons S.M."/>
            <person name="Avila-Pacheco J."/>
            <person name="Jiang X."/>
            <person name="Kearney S.M."/>
            <person name="Perrotta A.R."/>
            <person name="Berdy B."/>
            <person name="Zhao S."/>
            <person name="Lieberman T.D."/>
            <person name="Swanson P.K."/>
            <person name="Smith M."/>
            <person name="Roesemann S."/>
            <person name="Alexander J.E."/>
            <person name="Rich S.A."/>
            <person name="Livny J."/>
            <person name="Vlamakis H."/>
            <person name="Clish C."/>
            <person name="Bullock K."/>
            <person name="Deik A."/>
            <person name="Scott J."/>
            <person name="Pierce K.A."/>
            <person name="Xavier R.J."/>
            <person name="Alm E.J."/>
        </authorList>
    </citation>
    <scope>NUCLEOTIDE SEQUENCE</scope>
    <source>
        <strain evidence="10">BIOML-A12</strain>
    </source>
</reference>
<dbReference type="InterPro" id="IPR040568">
    <property type="entry name" value="LPD16"/>
</dbReference>
<name>A0AB36B750_CLOIN</name>
<feature type="compositionally biased region" description="Low complexity" evidence="1">
    <location>
        <begin position="221"/>
        <end position="237"/>
    </location>
</feature>
<feature type="region of interest" description="Disordered" evidence="1">
    <location>
        <begin position="1504"/>
        <end position="1554"/>
    </location>
</feature>
<evidence type="ECO:0000259" key="7">
    <source>
        <dbReference type="Pfam" id="PF18840"/>
    </source>
</evidence>
<dbReference type="Pfam" id="PF06114">
    <property type="entry name" value="Peptidase_M78"/>
    <property type="match status" value="1"/>
</dbReference>
<feature type="domain" description="DUF4316" evidence="5">
    <location>
        <begin position="1459"/>
        <end position="1503"/>
    </location>
</feature>
<dbReference type="Proteomes" id="UP000604383">
    <property type="component" value="Unassembled WGS sequence"/>
</dbReference>
<feature type="domain" description="Large polyvalent protein associated" evidence="7">
    <location>
        <begin position="1055"/>
        <end position="1150"/>
    </location>
</feature>
<dbReference type="Pfam" id="PF18852">
    <property type="entry name" value="LPD34"/>
    <property type="match status" value="1"/>
</dbReference>
<feature type="domain" description="Large polyvalent protein associated" evidence="8">
    <location>
        <begin position="796"/>
        <end position="858"/>
    </location>
</feature>
<dbReference type="InterPro" id="IPR040936">
    <property type="entry name" value="LPD26"/>
</dbReference>
<comment type="caution">
    <text evidence="10">The sequence shown here is derived from an EMBL/GenBank/DDBJ whole genome shotgun (WGS) entry which is preliminary data.</text>
</comment>
<dbReference type="Pfam" id="PF08401">
    <property type="entry name" value="ArdcN"/>
    <property type="match status" value="1"/>
</dbReference>
<feature type="domain" description="Large polyvalent protein-associated" evidence="6">
    <location>
        <begin position="862"/>
        <end position="941"/>
    </location>
</feature>
<dbReference type="GO" id="GO:0003697">
    <property type="term" value="F:single-stranded DNA binding"/>
    <property type="evidence" value="ECO:0007669"/>
    <property type="project" value="InterPro"/>
</dbReference>
<sequence>MSYSSYDHDDLEPASTMRIERRIYFESGKADLSEMVKLPLAELLSLRAESAAAEQEVFDRLKEQAAAWEEQAGRTLFLDKALEYARTLPVTHTANQWEAPDEYRHIRSNMVYQMDYSISENTRYDSAAQKSVPYSWTLRWGLYTNAPHGNPMEKIAGQERKVFSSREELDKYLNGRIKAHDHYFTEISPAIPKEYADCFKVNGCLLPGYTIEGEEPAKAAALPTQEEAAQPQQTTATPERREPVNEVFSIFLDNRAEAQTGGPHGYWLSLPTSAEQVQETLKEIHITADNQQDLFIGDFSAPEGKPLELPEDLIKTASVDELNFLAAQLQKLDAVELAELNAVMQSPAKMQTIGQLLDYAENTDCFVLINAKDNRSLGEYYLNDSGLFVVPDPWKPAIDTDRLGSFIANEEQGTFTDYGYILRTSDEWQRVHEGQPVPEEYRVMAYPAPEILREESKVQPEAATPAKAPQPVTPILLNGQNSAERMKEITDRLETGIQELFESERHKAYLTTMSKFHSYSFNNTLLIAMQGGQLVAGYNKWRDDFHRNVKKGEKAIKILAPAPFKAKKEVQKLDAQGRPVMGKDGKPVTEVQEIQVPAFKIVSVFDVSQTEGEPLPSIGVEELTGSVERYGEFFKALEQTSPVPIGFEDIPSGSHGYYHLTEKRIAIQEGMSELQTLKTAIHEIAHSKLHAIDPEAPAIEQADRPDSRTREVQAESVAYAVCQHYGLDTSDYSFGYVAGWSSGKDLKELKASLETIRATAHELITTIDGHLAQLQKERQAQQEQPQAAPLEQAAEQPDPDSVFSKLPPEQQQEMTASVKAMLQTLIDADLKSTGEVSQGTKEAAQAQGFTIAGDGTLEQAKAPQEAAYRLESGEYLYIQTSETGYDYTLYGPDYKELDGGQLDNPDLSLAEAGKEILAIHERPAGTIEPLTGDGLDDFLEATEQANAIPQPQAWNGIDGLLNGKPFMPEASPADRAAALIELAEKNAPRLGSEERQLIVAYAEAVGDNDKVIGLINRLCEQGYELQKGQMDSFVKSEIESEIAVANAKRQIAQNPAAEPVVTILWSESPHLKDGQQMPLHEAEAVFKELDSARRHEREQPGYTGHWYDKTKFRIDFTMQGQPDSYEGRQDFGDGDGSLIQHIRGYHEYYAQDESWKNHVLHHEGPEAWEADKAQRDMLLHEFVPYMELHCNLATMEQEARRPLRSGETLTPEQTAYFNAVLDYVKECRPLLNQGQYHLPEPPQLADFDQSLQDYKKQIEAELEQEAATAGLTVEEYVASDYEAPAQPNFSIYQVPPGPEGRDFRYRSYEELQADGLSVDRKNYQLIYSAPLDKDITLDEIYRRFNMEHPADYKGHSLSMGDIVVFRQDGKQTAYYVDEGADYRQVPEFFAQPEKQLMPDECMTGEQIQTPRGRFYLTDRSREQMEAAGYGFHHQSEDGRYLIMANGTRAFAIPAQPESHIKTAEMSTEQNYNMIDGMMNNAPSMEELEARAKAGEQISLLDVAEATKAEAKKPKQTQKTTQKQKKPSIRAQLAAAKEEQKKKPPAREKSKEMEV</sequence>
<evidence type="ECO:0000259" key="9">
    <source>
        <dbReference type="Pfam" id="PF18852"/>
    </source>
</evidence>
<dbReference type="InterPro" id="IPR025923">
    <property type="entry name" value="YodL-like_dom"/>
</dbReference>
<feature type="region of interest" description="Disordered" evidence="1">
    <location>
        <begin position="775"/>
        <end position="810"/>
    </location>
</feature>
<evidence type="ECO:0000259" key="2">
    <source>
        <dbReference type="Pfam" id="PF06114"/>
    </source>
</evidence>
<dbReference type="Pfam" id="PF14191">
    <property type="entry name" value="YodL"/>
    <property type="match status" value="1"/>
</dbReference>
<evidence type="ECO:0000259" key="3">
    <source>
        <dbReference type="Pfam" id="PF08401"/>
    </source>
</evidence>
<evidence type="ECO:0000259" key="4">
    <source>
        <dbReference type="Pfam" id="PF14191"/>
    </source>
</evidence>
<dbReference type="Pfam" id="PF14195">
    <property type="entry name" value="DUF4316"/>
    <property type="match status" value="1"/>
</dbReference>
<dbReference type="Pfam" id="PF07275">
    <property type="entry name" value="ArdA"/>
    <property type="match status" value="1"/>
</dbReference>
<dbReference type="InterPro" id="IPR013610">
    <property type="entry name" value="ArdC_N"/>
</dbReference>
<accession>A0AB36B750</accession>
<dbReference type="InterPro" id="IPR025465">
    <property type="entry name" value="DUF4316"/>
</dbReference>
<evidence type="ECO:0000259" key="8">
    <source>
        <dbReference type="Pfam" id="PF18842"/>
    </source>
</evidence>
<feature type="domain" description="N-terminal" evidence="3">
    <location>
        <begin position="483"/>
        <end position="605"/>
    </location>
</feature>
<feature type="domain" description="Large polyvalent protein associated" evidence="9">
    <location>
        <begin position="1"/>
        <end position="213"/>
    </location>
</feature>
<dbReference type="InterPro" id="IPR040672">
    <property type="entry name" value="LPD34"/>
</dbReference>
<proteinExistence type="predicted"/>
<evidence type="ECO:0000259" key="5">
    <source>
        <dbReference type="Pfam" id="PF14195"/>
    </source>
</evidence>
<organism evidence="10 11">
    <name type="scientific">Clostridium innocuum</name>
    <dbReference type="NCBI Taxonomy" id="1522"/>
    <lineage>
        <taxon>Bacteria</taxon>
        <taxon>Bacillati</taxon>
        <taxon>Bacillota</taxon>
        <taxon>Clostridia</taxon>
        <taxon>Eubacteriales</taxon>
        <taxon>Clostridiaceae</taxon>
        <taxon>Clostridium</taxon>
    </lineage>
</organism>
<feature type="domain" description="IrrE N-terminal-like" evidence="2">
    <location>
        <begin position="655"/>
        <end position="722"/>
    </location>
</feature>